<gene>
    <name evidence="3 4" type="primary">rpsP</name>
    <name evidence="4" type="ORF">HYY65_01795</name>
</gene>
<dbReference type="PANTHER" id="PTHR12919:SF20">
    <property type="entry name" value="SMALL RIBOSOMAL SUBUNIT PROTEIN BS16M"/>
    <property type="match status" value="1"/>
</dbReference>
<evidence type="ECO:0000256" key="2">
    <source>
        <dbReference type="ARBA" id="ARBA00023274"/>
    </source>
</evidence>
<dbReference type="GO" id="GO:0003735">
    <property type="term" value="F:structural constituent of ribosome"/>
    <property type="evidence" value="ECO:0007669"/>
    <property type="project" value="InterPro"/>
</dbReference>
<dbReference type="EMBL" id="JACPSX010000032">
    <property type="protein sequence ID" value="MBI3013807.1"/>
    <property type="molecule type" value="Genomic_DNA"/>
</dbReference>
<dbReference type="PANTHER" id="PTHR12919">
    <property type="entry name" value="30S RIBOSOMAL PROTEIN S16"/>
    <property type="match status" value="1"/>
</dbReference>
<comment type="similarity">
    <text evidence="3">Belongs to the bacterial ribosomal protein bS16 family.</text>
</comment>
<evidence type="ECO:0000313" key="5">
    <source>
        <dbReference type="Proteomes" id="UP000741360"/>
    </source>
</evidence>
<name>A0A932LZ43_UNCTE</name>
<sequence length="83" mass="9412">MPVTIRLQRMGANKKPYYRVVVADSRFPRDGRSIETIGTYDPKRANNPVTIQTERAVEWIRQGAQVTETVRSLLKQAKVPGIS</sequence>
<reference evidence="4" key="1">
    <citation type="submission" date="2020-07" db="EMBL/GenBank/DDBJ databases">
        <title>Huge and variable diversity of episymbiotic CPR bacteria and DPANN archaea in groundwater ecosystems.</title>
        <authorList>
            <person name="He C.Y."/>
            <person name="Keren R."/>
            <person name="Whittaker M."/>
            <person name="Farag I.F."/>
            <person name="Doudna J."/>
            <person name="Cate J.H.D."/>
            <person name="Banfield J.F."/>
        </authorList>
    </citation>
    <scope>NUCLEOTIDE SEQUENCE</scope>
    <source>
        <strain evidence="4">NC_groundwater_717_Ag_S-0.2um_59_8</strain>
    </source>
</reference>
<comment type="caution">
    <text evidence="4">The sequence shown here is derived from an EMBL/GenBank/DDBJ whole genome shotgun (WGS) entry which is preliminary data.</text>
</comment>
<protein>
    <recommendedName>
        <fullName evidence="3">Small ribosomal subunit protein bS16</fullName>
    </recommendedName>
</protein>
<evidence type="ECO:0000313" key="4">
    <source>
        <dbReference type="EMBL" id="MBI3013807.1"/>
    </source>
</evidence>
<dbReference type="Proteomes" id="UP000741360">
    <property type="component" value="Unassembled WGS sequence"/>
</dbReference>
<dbReference type="InterPro" id="IPR023803">
    <property type="entry name" value="Ribosomal_bS16_dom_sf"/>
</dbReference>
<dbReference type="GO" id="GO:0015935">
    <property type="term" value="C:small ribosomal subunit"/>
    <property type="evidence" value="ECO:0007669"/>
    <property type="project" value="TreeGrafter"/>
</dbReference>
<evidence type="ECO:0000256" key="1">
    <source>
        <dbReference type="ARBA" id="ARBA00022980"/>
    </source>
</evidence>
<dbReference type="HAMAP" id="MF_00385">
    <property type="entry name" value="Ribosomal_bS16"/>
    <property type="match status" value="1"/>
</dbReference>
<dbReference type="NCBIfam" id="TIGR00002">
    <property type="entry name" value="S16"/>
    <property type="match status" value="1"/>
</dbReference>
<proteinExistence type="inferred from homology"/>
<evidence type="ECO:0000256" key="3">
    <source>
        <dbReference type="HAMAP-Rule" id="MF_00385"/>
    </source>
</evidence>
<organism evidence="4 5">
    <name type="scientific">Tectimicrobiota bacterium</name>
    <dbReference type="NCBI Taxonomy" id="2528274"/>
    <lineage>
        <taxon>Bacteria</taxon>
        <taxon>Pseudomonadati</taxon>
        <taxon>Nitrospinota/Tectimicrobiota group</taxon>
        <taxon>Candidatus Tectimicrobiota</taxon>
    </lineage>
</organism>
<dbReference type="GO" id="GO:0005737">
    <property type="term" value="C:cytoplasm"/>
    <property type="evidence" value="ECO:0007669"/>
    <property type="project" value="UniProtKB-ARBA"/>
</dbReference>
<dbReference type="InterPro" id="IPR000307">
    <property type="entry name" value="Ribosomal_bS16"/>
</dbReference>
<dbReference type="GO" id="GO:0006412">
    <property type="term" value="P:translation"/>
    <property type="evidence" value="ECO:0007669"/>
    <property type="project" value="UniProtKB-UniRule"/>
</dbReference>
<keyword evidence="2 3" id="KW-0687">Ribonucleoprotein</keyword>
<keyword evidence="1 3" id="KW-0689">Ribosomal protein</keyword>
<dbReference type="Pfam" id="PF00886">
    <property type="entry name" value="Ribosomal_S16"/>
    <property type="match status" value="1"/>
</dbReference>
<dbReference type="AlphaFoldDB" id="A0A932LZ43"/>
<dbReference type="SUPFAM" id="SSF54565">
    <property type="entry name" value="Ribosomal protein S16"/>
    <property type="match status" value="1"/>
</dbReference>
<accession>A0A932LZ43</accession>
<dbReference type="Gene3D" id="3.30.1320.10">
    <property type="match status" value="1"/>
</dbReference>